<feature type="signal peptide" evidence="1">
    <location>
        <begin position="1"/>
        <end position="31"/>
    </location>
</feature>
<dbReference type="PROSITE" id="PS51257">
    <property type="entry name" value="PROKAR_LIPOPROTEIN"/>
    <property type="match status" value="1"/>
</dbReference>
<evidence type="ECO:0000313" key="3">
    <source>
        <dbReference type="Proteomes" id="UP001160334"/>
    </source>
</evidence>
<sequence>MIRSGARGGHNRAVTRIRMALVALACATAVAGCSATAGEPDAGTRTSTATGTAAIALPDPADRGLVASAEPFTGPGLSGHRILYRSTSGIDGRGTEVSGTLFVPPGQAPPGGWPIVTVGHPTTGLLDECAPSRDPDLLGSGGLVRDLLARGAVVAVTDYEGLGTGGPHPYLEPITAAHNLIDAVRAARFLVPEASPRWAAIGVSQGGQASWAAAEQAAQYGDGLEFVGAASLSPPADLTPIVSDGPPNLDVPQQLFLPMLLDGLAVAHPDLDASAYIRGPLAENRDVMRSCSGPLASRKLSVALSVTPADTIPRSTDDVVRMHEWLAQDALPQRRAEAPMLVVVAGRDNLIRPDWTTAAVGRACGLGDAIELRYRADDVHADSRAVPGAIDWVVGRFTGAPIVNTCAGQAAP</sequence>
<keyword evidence="3" id="KW-1185">Reference proteome</keyword>
<name>A0ABT6M9D8_9NOCA</name>
<dbReference type="PANTHER" id="PTHR34853:SF1">
    <property type="entry name" value="LIPASE 5"/>
    <property type="match status" value="1"/>
</dbReference>
<dbReference type="InterPro" id="IPR029058">
    <property type="entry name" value="AB_hydrolase_fold"/>
</dbReference>
<dbReference type="PIRSF" id="PIRSF029171">
    <property type="entry name" value="Esterase_LipA"/>
    <property type="match status" value="1"/>
</dbReference>
<evidence type="ECO:0000313" key="2">
    <source>
        <dbReference type="EMBL" id="MDH6280928.1"/>
    </source>
</evidence>
<reference evidence="2 3" key="1">
    <citation type="submission" date="2023-04" db="EMBL/GenBank/DDBJ databases">
        <title>Forest soil microbial communities from Buena Vista Peninsula, Colon Province, Panama.</title>
        <authorList>
            <person name="Bouskill N."/>
        </authorList>
    </citation>
    <scope>NUCLEOTIDE SEQUENCE [LARGE SCALE GENOMIC DNA]</scope>
    <source>
        <strain evidence="2 3">CFH S0262</strain>
    </source>
</reference>
<dbReference type="InterPro" id="IPR005152">
    <property type="entry name" value="Lipase_secreted"/>
</dbReference>
<dbReference type="Proteomes" id="UP001160334">
    <property type="component" value="Unassembled WGS sequence"/>
</dbReference>
<accession>A0ABT6M9D8</accession>
<dbReference type="EMBL" id="JARXVC010000004">
    <property type="protein sequence ID" value="MDH6280928.1"/>
    <property type="molecule type" value="Genomic_DNA"/>
</dbReference>
<feature type="chain" id="PRO_5046390465" evidence="1">
    <location>
        <begin position="32"/>
        <end position="412"/>
    </location>
</feature>
<dbReference type="Gene3D" id="3.40.50.1820">
    <property type="entry name" value="alpha/beta hydrolase"/>
    <property type="match status" value="2"/>
</dbReference>
<dbReference type="PANTHER" id="PTHR34853">
    <property type="match status" value="1"/>
</dbReference>
<gene>
    <name evidence="2" type="ORF">M2280_002141</name>
</gene>
<dbReference type="Pfam" id="PF03583">
    <property type="entry name" value="LIP"/>
    <property type="match status" value="1"/>
</dbReference>
<proteinExistence type="predicted"/>
<organism evidence="2 3">
    <name type="scientific">Prescottella agglutinans</name>
    <dbReference type="NCBI Taxonomy" id="1644129"/>
    <lineage>
        <taxon>Bacteria</taxon>
        <taxon>Bacillati</taxon>
        <taxon>Actinomycetota</taxon>
        <taxon>Actinomycetes</taxon>
        <taxon>Mycobacteriales</taxon>
        <taxon>Nocardiaceae</taxon>
        <taxon>Prescottella</taxon>
    </lineage>
</organism>
<protein>
    <submittedName>
        <fullName evidence="2">Pimeloyl-ACP methyl ester carboxylesterase</fullName>
    </submittedName>
</protein>
<evidence type="ECO:0000256" key="1">
    <source>
        <dbReference type="SAM" id="SignalP"/>
    </source>
</evidence>
<comment type="caution">
    <text evidence="2">The sequence shown here is derived from an EMBL/GenBank/DDBJ whole genome shotgun (WGS) entry which is preliminary data.</text>
</comment>
<keyword evidence="1" id="KW-0732">Signal</keyword>
<dbReference type="SUPFAM" id="SSF53474">
    <property type="entry name" value="alpha/beta-Hydrolases"/>
    <property type="match status" value="1"/>
</dbReference>